<reference evidence="2" key="6">
    <citation type="submission" date="2004-03" db="EMBL/GenBank/DDBJ databases">
        <authorList>
            <person name="Arakawa T."/>
            <person name="Carninci P."/>
            <person name="Fukuda S."/>
            <person name="Hashizume W."/>
            <person name="Hayashida K."/>
            <person name="Hori F."/>
            <person name="Iida J."/>
            <person name="Imamura K."/>
            <person name="Imotani K."/>
            <person name="Itoh M."/>
            <person name="Kanagawa S."/>
            <person name="Kawai J."/>
            <person name="Kojima M."/>
            <person name="Konno H."/>
            <person name="Murata M."/>
            <person name="Nakamura M."/>
            <person name="Ninomiya N."/>
            <person name="Nishiyori H."/>
            <person name="Nomura K."/>
            <person name="Ohno M."/>
            <person name="Sakazume N."/>
            <person name="Sano H."/>
            <person name="Sasaki D."/>
            <person name="Shibata K."/>
            <person name="Shiraki T."/>
            <person name="Tagami M."/>
            <person name="Tagami Y."/>
            <person name="Waki K."/>
            <person name="Watahiki A."/>
            <person name="Muramatsu M."/>
            <person name="Hayashizaki Y."/>
        </authorList>
    </citation>
    <scope>NUCLEOTIDE SEQUENCE</scope>
    <source>
        <strain evidence="2">C57BL/6J</strain>
        <tissue evidence="2">Head</tissue>
    </source>
</reference>
<reference evidence="2" key="3">
    <citation type="journal article" date="2000" name="Genome Res.">
        <title>RIKEN integrated sequence analysis (RISA) system--384-format sequencing pipeline with 384 multicapillary sequencer.</title>
        <authorList>
            <person name="Shibata K."/>
            <person name="Itoh M."/>
            <person name="Aizawa K."/>
            <person name="Nagaoka S."/>
            <person name="Sasaki N."/>
            <person name="Carninci P."/>
            <person name="Konno H."/>
            <person name="Akiyama J."/>
            <person name="Nishi K."/>
            <person name="Kitsunai T."/>
            <person name="Tashiro H."/>
            <person name="Itoh M."/>
            <person name="Sumi N."/>
            <person name="Ishii Y."/>
            <person name="Nakamura S."/>
            <person name="Hazama M."/>
            <person name="Nishine T."/>
            <person name="Harada A."/>
            <person name="Yamamoto R."/>
            <person name="Matsumoto H."/>
            <person name="Sakaguchi S."/>
            <person name="Ikegami T."/>
            <person name="Kashiwagi K."/>
            <person name="Fujiwake S."/>
            <person name="Inoue K."/>
            <person name="Togawa Y."/>
            <person name="Izawa M."/>
            <person name="Ohara E."/>
            <person name="Watahiki M."/>
            <person name="Yoneda Y."/>
            <person name="Ishikawa T."/>
            <person name="Ozawa K."/>
            <person name="Tanaka T."/>
            <person name="Matsuura S."/>
            <person name="Kawai J."/>
            <person name="Okazaki Y."/>
            <person name="Muramatsu M."/>
            <person name="Inoue Y."/>
            <person name="Kira A."/>
            <person name="Hayashizaki Y."/>
        </authorList>
    </citation>
    <scope>NUCLEOTIDE SEQUENCE</scope>
    <source>
        <strain evidence="2">C57BL/6J</strain>
        <tissue evidence="2">Head</tissue>
    </source>
</reference>
<accession>Q3UQ49</accession>
<keyword evidence="1" id="KW-1133">Transmembrane helix</keyword>
<reference evidence="2" key="4">
    <citation type="journal article" date="2001" name="Nature">
        <title>Functional annotation of a full-length mouse cDNA collection.</title>
        <authorList>
            <consortium name="The RIKEN Genome Exploration Research Group Phase II Team and the FANTOM Consortium"/>
        </authorList>
    </citation>
    <scope>NUCLEOTIDE SEQUENCE</scope>
    <source>
        <strain evidence="2">C57BL/6J</strain>
        <tissue evidence="2">Head</tissue>
    </source>
</reference>
<evidence type="ECO:0000313" key="2">
    <source>
        <dbReference type="EMBL" id="BAE25194.1"/>
    </source>
</evidence>
<reference evidence="2" key="8">
    <citation type="journal article" date="2005" name="Science">
        <title>Antisense Transcription in the Mammalian Transcriptome.</title>
        <authorList>
            <consortium name="RIKEN Genome Exploration Research Group and Genome Science Group (Genome Network Project Core Group) and the FANTOM Consortium"/>
        </authorList>
    </citation>
    <scope>NUCLEOTIDE SEQUENCE</scope>
    <source>
        <strain evidence="2">C57BL/6J</strain>
        <tissue evidence="2">Head</tissue>
    </source>
</reference>
<evidence type="ECO:0000313" key="3">
    <source>
        <dbReference type="MGI" id="MGI:5591220"/>
    </source>
</evidence>
<dbReference type="AlphaFoldDB" id="Q3UQ49"/>
<gene>
    <name evidence="3" type="primary">Gm32061</name>
</gene>
<keyword evidence="1" id="KW-0812">Transmembrane</keyword>
<proteinExistence type="evidence at transcript level"/>
<reference evidence="2" key="5">
    <citation type="journal article" date="2002" name="Nature">
        <title>Analysis of the mouse transcriptome based on functional annotation of 60,770 full-length cDNAs.</title>
        <authorList>
            <consortium name="The FANTOM Consortium and the RIKEN Genome Exploration Research Group Phase I and II Team"/>
        </authorList>
    </citation>
    <scope>NUCLEOTIDE SEQUENCE</scope>
    <source>
        <strain evidence="2">C57BL/6J</strain>
        <tissue evidence="2">Head</tissue>
    </source>
</reference>
<protein>
    <submittedName>
        <fullName evidence="2">Uncharacterized protein</fullName>
    </submittedName>
</protein>
<dbReference type="EMBL" id="AK142799">
    <property type="protein sequence ID" value="BAE25194.1"/>
    <property type="molecule type" value="mRNA"/>
</dbReference>
<name>Q3UQ49_MOUSE</name>
<keyword evidence="1" id="KW-0472">Membrane</keyword>
<dbReference type="MGI" id="MGI:5591220">
    <property type="gene designation" value="Gm32061"/>
</dbReference>
<sequence length="106" mass="12721">MENRKSFGDSYRTVIWNHRTLLGNMLSTHLDAVERRCCCCQICAFGYICFPHLEYIYIYIYIYIYYIYINHYSSILFIKIPYDIHILIVYNLTVPDMCIHVSITTI</sequence>
<evidence type="ECO:0000256" key="1">
    <source>
        <dbReference type="SAM" id="Phobius"/>
    </source>
</evidence>
<reference evidence="2" key="7">
    <citation type="journal article" date="2005" name="Science">
        <title>The Transcriptional Landscape of the Mammalian Genome.</title>
        <authorList>
            <consortium name="The FANTOM Consortium"/>
            <consortium name="Riken Genome Exploration Research Group and Genome Science Group (Genome Network Project Core Group)"/>
        </authorList>
    </citation>
    <scope>NUCLEOTIDE SEQUENCE</scope>
    <source>
        <strain evidence="2">C57BL/6J</strain>
        <tissue evidence="2">Head</tissue>
    </source>
</reference>
<dbReference type="AGR" id="MGI:5591220"/>
<reference evidence="2" key="2">
    <citation type="journal article" date="2000" name="Genome Res.">
        <title>Normalization and subtraction of cap-trapper-selected cDNAs to prepare full-length cDNA libraries for rapid discovery of new genes.</title>
        <authorList>
            <person name="Carninci P."/>
            <person name="Shibata Y."/>
            <person name="Hayatsu N."/>
            <person name="Sugahara Y."/>
            <person name="Shibata K."/>
            <person name="Itoh M."/>
            <person name="Konno H."/>
            <person name="Okazaki Y."/>
            <person name="Muramatsu M."/>
            <person name="Hayashizaki Y."/>
        </authorList>
    </citation>
    <scope>NUCLEOTIDE SEQUENCE</scope>
    <source>
        <strain evidence="2">C57BL/6J</strain>
        <tissue evidence="2">Head</tissue>
    </source>
</reference>
<organism evidence="2">
    <name type="scientific">Mus musculus</name>
    <name type="common">Mouse</name>
    <dbReference type="NCBI Taxonomy" id="10090"/>
    <lineage>
        <taxon>Eukaryota</taxon>
        <taxon>Metazoa</taxon>
        <taxon>Chordata</taxon>
        <taxon>Craniata</taxon>
        <taxon>Vertebrata</taxon>
        <taxon>Euteleostomi</taxon>
        <taxon>Mammalia</taxon>
        <taxon>Eutheria</taxon>
        <taxon>Euarchontoglires</taxon>
        <taxon>Glires</taxon>
        <taxon>Rodentia</taxon>
        <taxon>Myomorpha</taxon>
        <taxon>Muroidea</taxon>
        <taxon>Muridae</taxon>
        <taxon>Murinae</taxon>
        <taxon>Mus</taxon>
        <taxon>Mus</taxon>
    </lineage>
</organism>
<reference evidence="2" key="1">
    <citation type="journal article" date="1999" name="Methods Enzymol.">
        <title>High-efficiency full-length cDNA cloning.</title>
        <authorList>
            <person name="Carninci P."/>
            <person name="Hayashizaki Y."/>
        </authorList>
    </citation>
    <scope>NUCLEOTIDE SEQUENCE</scope>
    <source>
        <strain evidence="2">C57BL/6J</strain>
        <tissue evidence="2">Head</tissue>
    </source>
</reference>
<feature type="transmembrane region" description="Helical" evidence="1">
    <location>
        <begin position="56"/>
        <end position="78"/>
    </location>
</feature>